<dbReference type="GO" id="GO:0004222">
    <property type="term" value="F:metalloendopeptidase activity"/>
    <property type="evidence" value="ECO:0007669"/>
    <property type="project" value="InterPro"/>
</dbReference>
<gene>
    <name evidence="9" type="ORF">FHS29_000293</name>
</gene>
<feature type="signal peptide" evidence="8">
    <location>
        <begin position="1"/>
        <end position="27"/>
    </location>
</feature>
<dbReference type="InterPro" id="IPR024079">
    <property type="entry name" value="MetalloPept_cat_dom_sf"/>
</dbReference>
<dbReference type="GO" id="GO:0008270">
    <property type="term" value="F:zinc ion binding"/>
    <property type="evidence" value="ECO:0007669"/>
    <property type="project" value="InterPro"/>
</dbReference>
<keyword evidence="9" id="KW-0378">Hydrolase</keyword>
<dbReference type="Gene3D" id="3.40.390.10">
    <property type="entry name" value="Collagenase (Catalytic Domain)"/>
    <property type="match status" value="1"/>
</dbReference>
<keyword evidence="10" id="KW-1185">Reference proteome</keyword>
<name>A0A841C9V3_9PSEU</name>
<dbReference type="EC" id="3.4.24.77" evidence="3"/>
<protein>
    <recommendedName>
        <fullName evidence="4">Extracellular small neutral protease</fullName>
        <ecNumber evidence="3">3.4.24.77</ecNumber>
    </recommendedName>
    <alternativeName>
        <fullName evidence="7">Snapalysin</fullName>
    </alternativeName>
</protein>
<evidence type="ECO:0000256" key="2">
    <source>
        <dbReference type="ARBA" id="ARBA00006571"/>
    </source>
</evidence>
<comment type="similarity">
    <text evidence="2">Belongs to the peptidase M7 family.</text>
</comment>
<reference evidence="9 10" key="1">
    <citation type="submission" date="2020-08" db="EMBL/GenBank/DDBJ databases">
        <title>Genomic Encyclopedia of Type Strains, Phase III (KMG-III): the genomes of soil and plant-associated and newly described type strains.</title>
        <authorList>
            <person name="Whitman W."/>
        </authorList>
    </citation>
    <scope>NUCLEOTIDE SEQUENCE [LARGE SCALE GENOMIC DNA]</scope>
    <source>
        <strain evidence="9 10">CECT 8640</strain>
    </source>
</reference>
<comment type="caution">
    <text evidence="9">The sequence shown here is derived from an EMBL/GenBank/DDBJ whole genome shotgun (WGS) entry which is preliminary data.</text>
</comment>
<dbReference type="GO" id="GO:0006508">
    <property type="term" value="P:proteolysis"/>
    <property type="evidence" value="ECO:0007669"/>
    <property type="project" value="InterPro"/>
</dbReference>
<comment type="catalytic activity">
    <reaction evidence="1">
        <text>Hydrolyzes proteins with a preference for Tyr or Phe in the P1' position. Has no action on amino-acid p-nitroanilides.</text>
        <dbReference type="EC" id="3.4.24.77"/>
    </reaction>
</comment>
<dbReference type="EMBL" id="JACHJN010000001">
    <property type="protein sequence ID" value="MBB5953723.1"/>
    <property type="molecule type" value="Genomic_DNA"/>
</dbReference>
<feature type="chain" id="PRO_5032659943" description="Extracellular small neutral protease" evidence="8">
    <location>
        <begin position="28"/>
        <end position="188"/>
    </location>
</feature>
<dbReference type="InterPro" id="IPR000013">
    <property type="entry name" value="Peptidase_M7"/>
</dbReference>
<dbReference type="GO" id="GO:0005576">
    <property type="term" value="C:extracellular region"/>
    <property type="evidence" value="ECO:0007669"/>
    <property type="project" value="InterPro"/>
</dbReference>
<evidence type="ECO:0000256" key="5">
    <source>
        <dbReference type="ARBA" id="ARBA00022723"/>
    </source>
</evidence>
<dbReference type="RefSeq" id="WP_184687467.1">
    <property type="nucleotide sequence ID" value="NZ_JACHJN010000001.1"/>
</dbReference>
<keyword evidence="6" id="KW-0482">Metalloprotease</keyword>
<evidence type="ECO:0000256" key="6">
    <source>
        <dbReference type="ARBA" id="ARBA00023049"/>
    </source>
</evidence>
<dbReference type="Pfam" id="PF02031">
    <property type="entry name" value="Peptidase_M7"/>
    <property type="match status" value="1"/>
</dbReference>
<evidence type="ECO:0000256" key="4">
    <source>
        <dbReference type="ARBA" id="ARBA00019129"/>
    </source>
</evidence>
<dbReference type="SUPFAM" id="SSF55486">
    <property type="entry name" value="Metalloproteases ('zincins'), catalytic domain"/>
    <property type="match status" value="1"/>
</dbReference>
<proteinExistence type="inferred from homology"/>
<evidence type="ECO:0000313" key="10">
    <source>
        <dbReference type="Proteomes" id="UP000547510"/>
    </source>
</evidence>
<dbReference type="AlphaFoldDB" id="A0A841C9V3"/>
<dbReference type="Proteomes" id="UP000547510">
    <property type="component" value="Unassembled WGS sequence"/>
</dbReference>
<evidence type="ECO:0000256" key="3">
    <source>
        <dbReference type="ARBA" id="ARBA00012325"/>
    </source>
</evidence>
<evidence type="ECO:0000313" key="9">
    <source>
        <dbReference type="EMBL" id="MBB5953723.1"/>
    </source>
</evidence>
<evidence type="ECO:0000256" key="8">
    <source>
        <dbReference type="SAM" id="SignalP"/>
    </source>
</evidence>
<accession>A0A841C9V3</accession>
<keyword evidence="5" id="KW-0479">Metal-binding</keyword>
<evidence type="ECO:0000256" key="7">
    <source>
        <dbReference type="ARBA" id="ARBA00029927"/>
    </source>
</evidence>
<keyword evidence="6" id="KW-0645">Protease</keyword>
<keyword evidence="8" id="KW-0732">Signal</keyword>
<sequence length="188" mass="19869">MFRAKIVMAIAGSVAAFVLVGMPTATAVSQQDSAVRTIYYDSSRSAELAPLVDEAAQIWNSGVTSVRLEKGTAGITVITSQSGSAPGTASCVGCTRGTINFYRNQIKQSGAGTLRVIVHEFGHILGLRHPQDIGNCDKVMAGGRCENSRPNTQELAAVQRFWGGSRVAPEGGHVDERGIFDVPALVYS</sequence>
<evidence type="ECO:0000256" key="1">
    <source>
        <dbReference type="ARBA" id="ARBA00000612"/>
    </source>
</evidence>
<organism evidence="9 10">
    <name type="scientific">Saccharothrix tamanrassetensis</name>
    <dbReference type="NCBI Taxonomy" id="1051531"/>
    <lineage>
        <taxon>Bacteria</taxon>
        <taxon>Bacillati</taxon>
        <taxon>Actinomycetota</taxon>
        <taxon>Actinomycetes</taxon>
        <taxon>Pseudonocardiales</taxon>
        <taxon>Pseudonocardiaceae</taxon>
        <taxon>Saccharothrix</taxon>
    </lineage>
</organism>